<reference evidence="2" key="1">
    <citation type="journal article" date="2015" name="Proc. Natl. Acad. Sci. U.S.A.">
        <title>Networks of energetic and metabolic interactions define dynamics in microbial communities.</title>
        <authorList>
            <person name="Embree M."/>
            <person name="Liu J.K."/>
            <person name="Al-Bassam M.M."/>
            <person name="Zengler K."/>
        </authorList>
    </citation>
    <scope>NUCLEOTIDE SEQUENCE</scope>
</reference>
<organism evidence="2">
    <name type="scientific">hydrocarbon metagenome</name>
    <dbReference type="NCBI Taxonomy" id="938273"/>
    <lineage>
        <taxon>unclassified sequences</taxon>
        <taxon>metagenomes</taxon>
        <taxon>ecological metagenomes</taxon>
    </lineage>
</organism>
<feature type="transmembrane region" description="Helical" evidence="1">
    <location>
        <begin position="46"/>
        <end position="71"/>
    </location>
</feature>
<dbReference type="EMBL" id="LNQE01000930">
    <property type="protein sequence ID" value="KUG22954.1"/>
    <property type="molecule type" value="Genomic_DNA"/>
</dbReference>
<evidence type="ECO:0000256" key="1">
    <source>
        <dbReference type="SAM" id="Phobius"/>
    </source>
</evidence>
<dbReference type="AlphaFoldDB" id="A0A0W8FPV5"/>
<name>A0A0W8FPV5_9ZZZZ</name>
<comment type="caution">
    <text evidence="2">The sequence shown here is derived from an EMBL/GenBank/DDBJ whole genome shotgun (WGS) entry which is preliminary data.</text>
</comment>
<feature type="transmembrane region" description="Helical" evidence="1">
    <location>
        <begin position="232"/>
        <end position="250"/>
    </location>
</feature>
<keyword evidence="1" id="KW-0812">Transmembrane</keyword>
<proteinExistence type="predicted"/>
<protein>
    <submittedName>
        <fullName evidence="2">Uncharacterized protein</fullName>
    </submittedName>
</protein>
<sequence>MLINKKINYSYKFPKSSDYSIRYLSPISMLGIILIMIIFTSTYKELSLIALIKVLLFSSVYLGLIVFNMIYKLDGLIKKIKIVCEENSNLSKNILDFRNHLLVCDADVKYNLHRLIVSPMLIILLLFYVLSKLLRIGGLPYFYVEWILMFSTINIFMFAYLRDIYKYFHGLKKSYYEIILQSKDFAESSFGKHQLIDGKKYSNKWRNLIILNLVLFLIIFVASFIFVDIRKVVHLTSLSISLIIAFFIMIDSNVIIKSYLTIMGEYDEYIKNKLGMEFIKSSSSPSTPMEFISENIKDLLGAIKDLRK</sequence>
<gene>
    <name evidence="2" type="ORF">ASZ90_007265</name>
</gene>
<feature type="transmembrane region" description="Helical" evidence="1">
    <location>
        <begin position="115"/>
        <end position="134"/>
    </location>
</feature>
<feature type="transmembrane region" description="Helical" evidence="1">
    <location>
        <begin position="208"/>
        <end position="226"/>
    </location>
</feature>
<feature type="transmembrane region" description="Helical" evidence="1">
    <location>
        <begin position="140"/>
        <end position="161"/>
    </location>
</feature>
<keyword evidence="1" id="KW-0472">Membrane</keyword>
<evidence type="ECO:0000313" key="2">
    <source>
        <dbReference type="EMBL" id="KUG22954.1"/>
    </source>
</evidence>
<keyword evidence="1" id="KW-1133">Transmembrane helix</keyword>
<feature type="transmembrane region" description="Helical" evidence="1">
    <location>
        <begin position="21"/>
        <end position="40"/>
    </location>
</feature>
<accession>A0A0W8FPV5</accession>